<evidence type="ECO:0008006" key="4">
    <source>
        <dbReference type="Google" id="ProtNLM"/>
    </source>
</evidence>
<accession>A0A6M4ITS2</accession>
<dbReference type="KEGG" id="ggr:HKW67_09135"/>
<feature type="transmembrane region" description="Helical" evidence="1">
    <location>
        <begin position="12"/>
        <end position="32"/>
    </location>
</feature>
<reference evidence="2 3" key="1">
    <citation type="submission" date="2020-05" db="EMBL/GenBank/DDBJ databases">
        <title>Complete genome sequence of Gemmatimonas greenlandica TET16.</title>
        <authorList>
            <person name="Zeng Y."/>
        </authorList>
    </citation>
    <scope>NUCLEOTIDE SEQUENCE [LARGE SCALE GENOMIC DNA]</scope>
    <source>
        <strain evidence="2 3">TET16</strain>
    </source>
</reference>
<dbReference type="Proteomes" id="UP000500938">
    <property type="component" value="Chromosome"/>
</dbReference>
<keyword evidence="1" id="KW-0812">Transmembrane</keyword>
<sequence length="191" mass="19538">MSATNRWRGYQALDVLSAVCGVIALVMLLLPASTTVAPDSLRVATASSASVGPTMDAAPSTGTVVDSLAHAIVRTNAFSASRQEPRARFVAPGSEPAPAAPIYEPAGNAFAVSDIDAGPKLFGIVSVGGTPRALLQLRTSAEPPRLLGVGESFGGVRVVRIAGDRVVISSSSGTRTLRLSRVVSDSSENVP</sequence>
<evidence type="ECO:0000313" key="2">
    <source>
        <dbReference type="EMBL" id="QJR35661.1"/>
    </source>
</evidence>
<proteinExistence type="predicted"/>
<evidence type="ECO:0000313" key="3">
    <source>
        <dbReference type="Proteomes" id="UP000500938"/>
    </source>
</evidence>
<protein>
    <recommendedName>
        <fullName evidence="4">Type II secretion system protein GspC N-terminal domain-containing protein</fullName>
    </recommendedName>
</protein>
<keyword evidence="3" id="KW-1185">Reference proteome</keyword>
<keyword evidence="1" id="KW-0472">Membrane</keyword>
<keyword evidence="1" id="KW-1133">Transmembrane helix</keyword>
<gene>
    <name evidence="2" type="ORF">HKW67_09135</name>
</gene>
<organism evidence="2 3">
    <name type="scientific">Gemmatimonas groenlandica</name>
    <dbReference type="NCBI Taxonomy" id="2732249"/>
    <lineage>
        <taxon>Bacteria</taxon>
        <taxon>Pseudomonadati</taxon>
        <taxon>Gemmatimonadota</taxon>
        <taxon>Gemmatimonadia</taxon>
        <taxon>Gemmatimonadales</taxon>
        <taxon>Gemmatimonadaceae</taxon>
        <taxon>Gemmatimonas</taxon>
    </lineage>
</organism>
<dbReference type="RefSeq" id="WP_171225092.1">
    <property type="nucleotide sequence ID" value="NZ_CP053085.1"/>
</dbReference>
<name>A0A6M4ITS2_9BACT</name>
<dbReference type="EMBL" id="CP053085">
    <property type="protein sequence ID" value="QJR35661.1"/>
    <property type="molecule type" value="Genomic_DNA"/>
</dbReference>
<evidence type="ECO:0000256" key="1">
    <source>
        <dbReference type="SAM" id="Phobius"/>
    </source>
</evidence>
<dbReference type="AlphaFoldDB" id="A0A6M4ITS2"/>